<comment type="similarity">
    <text evidence="1">Belongs to the protein kinase superfamily. ADCK protein kinase family.</text>
</comment>
<dbReference type="InterPro" id="IPR011009">
    <property type="entry name" value="Kinase-like_dom_sf"/>
</dbReference>
<evidence type="ECO:0000313" key="5">
    <source>
        <dbReference type="Proteomes" id="UP000251835"/>
    </source>
</evidence>
<evidence type="ECO:0000256" key="2">
    <source>
        <dbReference type="SAM" id="Phobius"/>
    </source>
</evidence>
<dbReference type="GO" id="GO:0004672">
    <property type="term" value="F:protein kinase activity"/>
    <property type="evidence" value="ECO:0007669"/>
    <property type="project" value="InterPro"/>
</dbReference>
<dbReference type="RefSeq" id="WP_207778476.1">
    <property type="nucleotide sequence ID" value="NZ_QENZ01000006.1"/>
</dbReference>
<evidence type="ECO:0000259" key="3">
    <source>
        <dbReference type="PROSITE" id="PS50011"/>
    </source>
</evidence>
<accession>A0A7L4UMN5</accession>
<dbReference type="AlphaFoldDB" id="A0A7L4UMN5"/>
<feature type="transmembrane region" description="Helical" evidence="2">
    <location>
        <begin position="528"/>
        <end position="554"/>
    </location>
</feature>
<sequence>MSNYVDNLHMSILPENIEKLRLFFVFILKYWNSDIISYASSKVMDKECENSVESFKYSPQELADDFRDMGPTFIKLGQMLSTRPDLLPKPYLVALAELQDNVEEIPYDEVEQIIEAELSIRISKAFEEFNKTPIASASIGQVHEAKLLSGKKVAVKIQRPGIRKTFLDDFKTLEKLAEFAISVSKEAQKYALTDIIEELKHTLLNELDYHKEARNLIVLKENLSRFEYISIPQPITDYSSAKVLTMEFVEGLKVTKVSPYRKMDADLTPLAKDLIESYLQQVIVDGFAHADPHPGNVFITQENVLVLMDLGMVARFSNTLQENILKLMINLSNYDGEKISEILLSMSTYDPNHIAIQDFKKKISRMVWESKNKTADEMHTGRLIIQMNQLAAQSGIELPVEINLLGKILLNMDQIVAILAPGLNIQRIINNYVEELMRKRMLAELKPENLFTLILETKKFAEHLPERLNKITDNIANNNLKVKVDAIDENLFATTFQKVANRITIGLIIASMIVGAALLIQVPTSFKIFGYPGLAIILFAIATLLGFYLIYTILFKDENKPRQN</sequence>
<dbReference type="PANTHER" id="PTHR10566">
    <property type="entry name" value="CHAPERONE-ACTIVITY OF BC1 COMPLEX CABC1 -RELATED"/>
    <property type="match status" value="1"/>
</dbReference>
<dbReference type="GO" id="GO:0005524">
    <property type="term" value="F:ATP binding"/>
    <property type="evidence" value="ECO:0007669"/>
    <property type="project" value="InterPro"/>
</dbReference>
<keyword evidence="4" id="KW-0418">Kinase</keyword>
<keyword evidence="5" id="KW-1185">Reference proteome</keyword>
<evidence type="ECO:0000256" key="1">
    <source>
        <dbReference type="ARBA" id="ARBA00009670"/>
    </source>
</evidence>
<keyword evidence="2" id="KW-1133">Transmembrane helix</keyword>
<proteinExistence type="inferred from homology"/>
<protein>
    <submittedName>
        <fullName evidence="4">Putative unusual protein kinase regulating ubiquinone biosynthesis (AarF/ABC1/UbiB family)</fullName>
    </submittedName>
</protein>
<dbReference type="EMBL" id="QENZ01000006">
    <property type="protein sequence ID" value="PVX49399.1"/>
    <property type="molecule type" value="Genomic_DNA"/>
</dbReference>
<gene>
    <name evidence="4" type="ORF">C7377_1815</name>
</gene>
<dbReference type="PROSITE" id="PS50011">
    <property type="entry name" value="PROTEIN_KINASE_DOM"/>
    <property type="match status" value="1"/>
</dbReference>
<keyword evidence="4" id="KW-0830">Ubiquinone</keyword>
<dbReference type="InterPro" id="IPR050154">
    <property type="entry name" value="UbiB_kinase"/>
</dbReference>
<dbReference type="SUPFAM" id="SSF56112">
    <property type="entry name" value="Protein kinase-like (PK-like)"/>
    <property type="match status" value="1"/>
</dbReference>
<reference evidence="4 5" key="1">
    <citation type="submission" date="2018-05" db="EMBL/GenBank/DDBJ databases">
        <title>Genomic Encyclopedia of Type Strains, Phase IV (KMG-IV): sequencing the most valuable type-strain genomes for metagenomic binning, comparative biology and taxonomic classification.</title>
        <authorList>
            <person name="Goeker M."/>
        </authorList>
    </citation>
    <scope>NUCLEOTIDE SEQUENCE [LARGE SCALE GENOMIC DNA]</scope>
    <source>
        <strain evidence="4 5">DSM 28579</strain>
    </source>
</reference>
<name>A0A7L4UMN5_BALHA</name>
<organism evidence="4 5">
    <name type="scientific">Balneicella halophila</name>
    <dbReference type="NCBI Taxonomy" id="1537566"/>
    <lineage>
        <taxon>Bacteria</taxon>
        <taxon>Pseudomonadati</taxon>
        <taxon>Bacteroidota</taxon>
        <taxon>Bacteroidia</taxon>
        <taxon>Bacteroidales</taxon>
        <taxon>Balneicellaceae</taxon>
        <taxon>Balneicella</taxon>
    </lineage>
</organism>
<keyword evidence="2" id="KW-0812">Transmembrane</keyword>
<feature type="domain" description="Protein kinase" evidence="3">
    <location>
        <begin position="128"/>
        <end position="461"/>
    </location>
</feature>
<feature type="transmembrane region" description="Helical" evidence="2">
    <location>
        <begin position="503"/>
        <end position="522"/>
    </location>
</feature>
<evidence type="ECO:0000313" key="4">
    <source>
        <dbReference type="EMBL" id="PVX49399.1"/>
    </source>
</evidence>
<dbReference type="CDD" id="cd05121">
    <property type="entry name" value="ABC1_ADCK3-like"/>
    <property type="match status" value="1"/>
</dbReference>
<keyword evidence="4" id="KW-0808">Transferase</keyword>
<keyword evidence="2" id="KW-0472">Membrane</keyword>
<dbReference type="InterPro" id="IPR004147">
    <property type="entry name" value="ABC1_dom"/>
</dbReference>
<dbReference type="InterPro" id="IPR000719">
    <property type="entry name" value="Prot_kinase_dom"/>
</dbReference>
<comment type="caution">
    <text evidence="4">The sequence shown here is derived from an EMBL/GenBank/DDBJ whole genome shotgun (WGS) entry which is preliminary data.</text>
</comment>
<dbReference type="Pfam" id="PF03109">
    <property type="entry name" value="ABC1"/>
    <property type="match status" value="1"/>
</dbReference>
<dbReference type="PANTHER" id="PTHR10566:SF113">
    <property type="entry name" value="PROTEIN ACTIVITY OF BC1 COMPLEX KINASE 7, CHLOROPLASTIC"/>
    <property type="match status" value="1"/>
</dbReference>
<dbReference type="Proteomes" id="UP000251835">
    <property type="component" value="Unassembled WGS sequence"/>
</dbReference>